<dbReference type="AlphaFoldDB" id="A0A0H1BJH8"/>
<name>A0A0H1BJH8_9EURO</name>
<dbReference type="EMBL" id="LDEV01001427">
    <property type="protein sequence ID" value="KLJ11689.1"/>
    <property type="molecule type" value="Genomic_DNA"/>
</dbReference>
<dbReference type="Proteomes" id="UP000053573">
    <property type="component" value="Unassembled WGS sequence"/>
</dbReference>
<sequence>QRSEISESAVYYDMSLSVTLSSSQSLHFYIYNDKKKIKMRDSLKYKSKILSKYYSFTQTL</sequence>
<gene>
    <name evidence="1" type="ORF">EMPG_13135</name>
</gene>
<accession>A0A0H1BJH8</accession>
<organism evidence="1 2">
    <name type="scientific">Blastomyces silverae</name>
    <dbReference type="NCBI Taxonomy" id="2060906"/>
    <lineage>
        <taxon>Eukaryota</taxon>
        <taxon>Fungi</taxon>
        <taxon>Dikarya</taxon>
        <taxon>Ascomycota</taxon>
        <taxon>Pezizomycotina</taxon>
        <taxon>Eurotiomycetes</taxon>
        <taxon>Eurotiomycetidae</taxon>
        <taxon>Onygenales</taxon>
        <taxon>Ajellomycetaceae</taxon>
        <taxon>Blastomyces</taxon>
    </lineage>
</organism>
<comment type="caution">
    <text evidence="1">The sequence shown here is derived from an EMBL/GenBank/DDBJ whole genome shotgun (WGS) entry which is preliminary data.</text>
</comment>
<proteinExistence type="predicted"/>
<reference evidence="2" key="1">
    <citation type="journal article" date="2015" name="PLoS Genet.">
        <title>The dynamic genome and transcriptome of the human fungal pathogen Blastomyces and close relative Emmonsia.</title>
        <authorList>
            <person name="Munoz J.F."/>
            <person name="Gauthier G.M."/>
            <person name="Desjardins C.A."/>
            <person name="Gallo J.E."/>
            <person name="Holder J."/>
            <person name="Sullivan T.D."/>
            <person name="Marty A.J."/>
            <person name="Carmen J.C."/>
            <person name="Chen Z."/>
            <person name="Ding L."/>
            <person name="Gujja S."/>
            <person name="Magrini V."/>
            <person name="Misas E."/>
            <person name="Mitreva M."/>
            <person name="Priest M."/>
            <person name="Saif S."/>
            <person name="Whiston E.A."/>
            <person name="Young S."/>
            <person name="Zeng Q."/>
            <person name="Goldman W.E."/>
            <person name="Mardis E.R."/>
            <person name="Taylor J.W."/>
            <person name="McEwen J.G."/>
            <person name="Clay O.K."/>
            <person name="Klein B.S."/>
            <person name="Cuomo C.A."/>
        </authorList>
    </citation>
    <scope>NUCLEOTIDE SEQUENCE [LARGE SCALE GENOMIC DNA]</scope>
    <source>
        <strain evidence="2">UAMH 139</strain>
    </source>
</reference>
<feature type="non-terminal residue" evidence="1">
    <location>
        <position position="60"/>
    </location>
</feature>
<evidence type="ECO:0000313" key="1">
    <source>
        <dbReference type="EMBL" id="KLJ11689.1"/>
    </source>
</evidence>
<protein>
    <submittedName>
        <fullName evidence="1">Uncharacterized protein</fullName>
    </submittedName>
</protein>
<dbReference type="STRING" id="2060906.A0A0H1BJH8"/>
<keyword evidence="2" id="KW-1185">Reference proteome</keyword>
<feature type="non-terminal residue" evidence="1">
    <location>
        <position position="1"/>
    </location>
</feature>
<evidence type="ECO:0000313" key="2">
    <source>
        <dbReference type="Proteomes" id="UP000053573"/>
    </source>
</evidence>